<organism evidence="1 2">
    <name type="scientific">Polymorphum gilvum (strain LMG 25793 / CGMCC 1.9160 / SL003B-26A1)</name>
    <dbReference type="NCBI Taxonomy" id="991905"/>
    <lineage>
        <taxon>Bacteria</taxon>
        <taxon>Pseudomonadati</taxon>
        <taxon>Pseudomonadota</taxon>
        <taxon>Alphaproteobacteria</taxon>
        <taxon>Rhodobacterales</taxon>
        <taxon>Paracoccaceae</taxon>
        <taxon>Polymorphum</taxon>
    </lineage>
</organism>
<dbReference type="InterPro" id="IPR011855">
    <property type="entry name" value="Phgtail_TP901_1"/>
</dbReference>
<accession>F2IV18</accession>
<name>F2IV18_POLGS</name>
<dbReference type="Pfam" id="PF06199">
    <property type="entry name" value="Phage_tail_2"/>
    <property type="match status" value="1"/>
</dbReference>
<reference evidence="1 2" key="1">
    <citation type="journal article" date="2011" name="J. Bacteriol.">
        <title>Complete genome sequence of Polymorphum gilvum SL003B-26A1T, a crude oil-degrading bacterium from oil-polluted saline soil.</title>
        <authorList>
            <person name="Li S.G."/>
            <person name="Tang Y.Q."/>
            <person name="Nie Y."/>
            <person name="Cai M."/>
            <person name="Wu X.L."/>
        </authorList>
    </citation>
    <scope>NUCLEOTIDE SEQUENCE [LARGE SCALE GENOMIC DNA]</scope>
    <source>
        <strain evidence="2">LMG 25793 / CGMCC 1.9160 / SL003B-26A1</strain>
    </source>
</reference>
<gene>
    <name evidence="1" type="ordered locus">SL003B_2926</name>
</gene>
<sequence length="137" mass="14276">MSAQRGRDLLLKLDGDGLGSFVAVAGLRARRIALNAGAVDITAADSAGRWRELLAGAGTRTASLSGSGLFRDAASDAAVRALFFDGAIRAWQVVIPEFGTLEGPFQVTALEYAGRHDGEVTYEMALESAGEVTFTAA</sequence>
<dbReference type="Proteomes" id="UP000008130">
    <property type="component" value="Chromosome"/>
</dbReference>
<dbReference type="KEGG" id="pgv:SL003B_2926"/>
<dbReference type="eggNOG" id="COG5437">
    <property type="taxonomic scope" value="Bacteria"/>
</dbReference>
<evidence type="ECO:0000313" key="1">
    <source>
        <dbReference type="EMBL" id="ADZ71349.1"/>
    </source>
</evidence>
<dbReference type="InterPro" id="IPR022344">
    <property type="entry name" value="GTA_major-tail"/>
</dbReference>
<dbReference type="AlphaFoldDB" id="F2IV18"/>
<dbReference type="HOGENOM" id="CLU_151316_0_0_5"/>
<protein>
    <submittedName>
        <fullName evidence="1">Phage major tail protein</fullName>
    </submittedName>
</protein>
<dbReference type="PATRIC" id="fig|991905.3.peg.3002"/>
<keyword evidence="2" id="KW-1185">Reference proteome</keyword>
<dbReference type="RefSeq" id="WP_013653662.1">
    <property type="nucleotide sequence ID" value="NC_015259.1"/>
</dbReference>
<dbReference type="OrthoDB" id="7266971at2"/>
<dbReference type="STRING" id="991905.SL003B_2926"/>
<dbReference type="EMBL" id="CP002568">
    <property type="protein sequence ID" value="ADZ71349.1"/>
    <property type="molecule type" value="Genomic_DNA"/>
</dbReference>
<proteinExistence type="predicted"/>
<evidence type="ECO:0000313" key="2">
    <source>
        <dbReference type="Proteomes" id="UP000008130"/>
    </source>
</evidence>
<dbReference type="NCBIfam" id="TIGR02126">
    <property type="entry name" value="phgtail_TP901_1"/>
    <property type="match status" value="1"/>
</dbReference>
<dbReference type="PRINTS" id="PR01996">
    <property type="entry name" value="MTP1FAMILY"/>
</dbReference>